<organism evidence="2 3">
    <name type="scientific">Psychrobacillus psychrotolerans</name>
    <dbReference type="NCBI Taxonomy" id="126156"/>
    <lineage>
        <taxon>Bacteria</taxon>
        <taxon>Bacillati</taxon>
        <taxon>Bacillota</taxon>
        <taxon>Bacilli</taxon>
        <taxon>Bacillales</taxon>
        <taxon>Bacillaceae</taxon>
        <taxon>Psychrobacillus</taxon>
    </lineage>
</organism>
<keyword evidence="1" id="KW-0472">Membrane</keyword>
<dbReference type="Proteomes" id="UP000198734">
    <property type="component" value="Unassembled WGS sequence"/>
</dbReference>
<gene>
    <name evidence="2" type="ORF">SAMN05421670_0485</name>
</gene>
<proteinExistence type="predicted"/>
<dbReference type="RefSeq" id="WP_093533835.1">
    <property type="nucleotide sequence ID" value="NZ_FOXU01000001.1"/>
</dbReference>
<reference evidence="3" key="1">
    <citation type="submission" date="2016-10" db="EMBL/GenBank/DDBJ databases">
        <authorList>
            <person name="Varghese N."/>
            <person name="Submissions S."/>
        </authorList>
    </citation>
    <scope>NUCLEOTIDE SEQUENCE [LARGE SCALE GENOMIC DNA]</scope>
    <source>
        <strain evidence="3">DSM 11706</strain>
    </source>
</reference>
<name>A0A1I5UPG1_9BACI</name>
<evidence type="ECO:0000256" key="1">
    <source>
        <dbReference type="SAM" id="Phobius"/>
    </source>
</evidence>
<dbReference type="EMBL" id="FOXU01000001">
    <property type="protein sequence ID" value="SFP97129.1"/>
    <property type="molecule type" value="Genomic_DNA"/>
</dbReference>
<evidence type="ECO:0000313" key="3">
    <source>
        <dbReference type="Proteomes" id="UP000198734"/>
    </source>
</evidence>
<sequence length="147" mass="16844">MKNKKTVIGIIIVIILGIGLYFFNSEKFYTAADVLEDVDFSVEEQSVELTKIVIEVDDGKLVPIELTDTTQKKLIKAFEKSKFKKDESLSSDNDYSMKITLNRGYYMFMDITGKSIAVRDNSGGSYEEYLFEDDKGFFSILEELIRE</sequence>
<keyword evidence="3" id="KW-1185">Reference proteome</keyword>
<dbReference type="OrthoDB" id="2971727at2"/>
<keyword evidence="1" id="KW-0812">Transmembrane</keyword>
<protein>
    <submittedName>
        <fullName evidence="2">Uncharacterized protein</fullName>
    </submittedName>
</protein>
<evidence type="ECO:0000313" key="2">
    <source>
        <dbReference type="EMBL" id="SFP97129.1"/>
    </source>
</evidence>
<keyword evidence="1" id="KW-1133">Transmembrane helix</keyword>
<accession>A0A1I5UPG1</accession>
<feature type="transmembrane region" description="Helical" evidence="1">
    <location>
        <begin position="6"/>
        <end position="23"/>
    </location>
</feature>
<dbReference type="AlphaFoldDB" id="A0A1I5UPG1"/>
<dbReference type="STRING" id="126156.SAMN05421670_0485"/>